<proteinExistence type="predicted"/>
<accession>A0A1Q5ZV81</accession>
<keyword evidence="1" id="KW-0175">Coiled coil</keyword>
<keyword evidence="3" id="KW-1185">Reference proteome</keyword>
<organism evidence="2 3">
    <name type="scientific">Mucilaginibacter polytrichastri</name>
    <dbReference type="NCBI Taxonomy" id="1302689"/>
    <lineage>
        <taxon>Bacteria</taxon>
        <taxon>Pseudomonadati</taxon>
        <taxon>Bacteroidota</taxon>
        <taxon>Sphingobacteriia</taxon>
        <taxon>Sphingobacteriales</taxon>
        <taxon>Sphingobacteriaceae</taxon>
        <taxon>Mucilaginibacter</taxon>
    </lineage>
</organism>
<dbReference type="AlphaFoldDB" id="A0A1Q5ZV81"/>
<dbReference type="STRING" id="1302689.RG47T_1121"/>
<reference evidence="2 3" key="1">
    <citation type="submission" date="2016-11" db="EMBL/GenBank/DDBJ databases">
        <title>Whole Genome Sequencing of Mucilaginibacter polytrichastri RG4-7(T) isolated from the moss sample.</title>
        <authorList>
            <person name="Li Y."/>
        </authorList>
    </citation>
    <scope>NUCLEOTIDE SEQUENCE [LARGE SCALE GENOMIC DNA]</scope>
    <source>
        <strain evidence="2 3">RG4-7</strain>
    </source>
</reference>
<evidence type="ECO:0000313" key="2">
    <source>
        <dbReference type="EMBL" id="OKS85675.1"/>
    </source>
</evidence>
<gene>
    <name evidence="2" type="ORF">RG47T_1121</name>
</gene>
<sequence length="166" mass="18572">MLMGWNRAGGSGEADFIGNQGQGNTDGFAFWNHDNSNNEQMLMWILGNGQVLIGDTRGKQGSYKLVIAGSAIATSITVKTVDQWPDYVFKDDYELPKLSDVKSYIDKNHHLSDVLSEEEVKKGGIDLGGMNATLLKKVEELTFYLIEQNKQLQELKKEVSELKEKQ</sequence>
<evidence type="ECO:0000313" key="3">
    <source>
        <dbReference type="Proteomes" id="UP000186720"/>
    </source>
</evidence>
<dbReference type="Proteomes" id="UP000186720">
    <property type="component" value="Unassembled WGS sequence"/>
</dbReference>
<evidence type="ECO:0008006" key="4">
    <source>
        <dbReference type="Google" id="ProtNLM"/>
    </source>
</evidence>
<comment type="caution">
    <text evidence="2">The sequence shown here is derived from an EMBL/GenBank/DDBJ whole genome shotgun (WGS) entry which is preliminary data.</text>
</comment>
<evidence type="ECO:0000256" key="1">
    <source>
        <dbReference type="SAM" id="Coils"/>
    </source>
</evidence>
<protein>
    <recommendedName>
        <fullName evidence="4">Peptidase S74 domain-containing protein</fullName>
    </recommendedName>
</protein>
<feature type="coiled-coil region" evidence="1">
    <location>
        <begin position="138"/>
        <end position="165"/>
    </location>
</feature>
<name>A0A1Q5ZV81_9SPHI</name>
<dbReference type="EMBL" id="MPPL01000001">
    <property type="protein sequence ID" value="OKS85675.1"/>
    <property type="molecule type" value="Genomic_DNA"/>
</dbReference>